<dbReference type="Pfam" id="PF04030">
    <property type="entry name" value="ALO"/>
    <property type="match status" value="1"/>
</dbReference>
<dbReference type="GO" id="GO:0003885">
    <property type="term" value="F:D-arabinono-1,4-lactone oxidase activity"/>
    <property type="evidence" value="ECO:0007669"/>
    <property type="project" value="InterPro"/>
</dbReference>
<dbReference type="GO" id="GO:0016020">
    <property type="term" value="C:membrane"/>
    <property type="evidence" value="ECO:0007669"/>
    <property type="project" value="InterPro"/>
</dbReference>
<gene>
    <name evidence="3" type="ORF">EFY87_00765</name>
</gene>
<dbReference type="PIRSF" id="PIRSF000136">
    <property type="entry name" value="LGO_GLO"/>
    <property type="match status" value="1"/>
</dbReference>
<dbReference type="InterPro" id="IPR007173">
    <property type="entry name" value="ALO_C"/>
</dbReference>
<dbReference type="GO" id="GO:0080049">
    <property type="term" value="F:L-gulono-1,4-lactone dehydrogenase activity"/>
    <property type="evidence" value="ECO:0007669"/>
    <property type="project" value="TreeGrafter"/>
</dbReference>
<dbReference type="Pfam" id="PF01565">
    <property type="entry name" value="FAD_binding_4"/>
    <property type="match status" value="1"/>
</dbReference>
<dbReference type="PROSITE" id="PS51387">
    <property type="entry name" value="FAD_PCMH"/>
    <property type="match status" value="1"/>
</dbReference>
<keyword evidence="4" id="KW-1185">Reference proteome</keyword>
<evidence type="ECO:0000313" key="4">
    <source>
        <dbReference type="Proteomes" id="UP000271678"/>
    </source>
</evidence>
<evidence type="ECO:0000256" key="1">
    <source>
        <dbReference type="ARBA" id="ARBA00023002"/>
    </source>
</evidence>
<reference evidence="3 4" key="1">
    <citation type="submission" date="2018-11" db="EMBL/GenBank/DDBJ databases">
        <title>Draft genome of Simplicispira Flexivirga sp. BO-16.</title>
        <authorList>
            <person name="Im W.T."/>
        </authorList>
    </citation>
    <scope>NUCLEOTIDE SEQUENCE [LARGE SCALE GENOMIC DNA]</scope>
    <source>
        <strain evidence="3 4">BO-16</strain>
    </source>
</reference>
<dbReference type="Gene3D" id="3.30.70.2520">
    <property type="match status" value="1"/>
</dbReference>
<accession>A0A3M9MI13</accession>
<dbReference type="Gene3D" id="3.30.465.10">
    <property type="match status" value="1"/>
</dbReference>
<evidence type="ECO:0000259" key="2">
    <source>
        <dbReference type="PROSITE" id="PS51387"/>
    </source>
</evidence>
<dbReference type="EMBL" id="RJJQ01000001">
    <property type="protein sequence ID" value="RNI25210.1"/>
    <property type="molecule type" value="Genomic_DNA"/>
</dbReference>
<dbReference type="Gene3D" id="1.10.45.10">
    <property type="entry name" value="Vanillyl-alcohol Oxidase, Chain A, domain 4"/>
    <property type="match status" value="1"/>
</dbReference>
<sequence length="433" mass="48419">MAEWSNWARTVSSRPREVVMAHDVPHLQLLCEESALSGRRVKAVGAGHSFTGIAEPTDVLVRMDRLSGIRSVDEASGRVWVHAGTPLHVLGPELQRRGLAMTNLGDIDRQTIAGAVSTGTHGTGAAFTGIAGQLTGVELVVADGSVLRVTDTEHADLLPAVALSLGALGIVTALQIQCVPSFLLHAVEAPASFDETLDGIDERVDGTDHFEFYWFPHTDRVLTKRNTRVSGESRRAPLPAWRSRVDDDLLSNKLFGVLNKAATRAPRIIPAMNQVSARALSRREFTDWSYRVFASQREVVFRESEIAVPRSALPGVLRELRSWLQRRVEVVAFPVEVRFAAPDELWLSTAYERETGYIAIHQYVARDHRRYFEAFWAMLDGLGARPHWGKMHELDAAELRSRYPRFDDFTALRDRLDPQRVFTNPYLDRVLGR</sequence>
<dbReference type="InterPro" id="IPR016167">
    <property type="entry name" value="FAD-bd_PCMH_sub1"/>
</dbReference>
<dbReference type="PANTHER" id="PTHR43762">
    <property type="entry name" value="L-GULONOLACTONE OXIDASE"/>
    <property type="match status" value="1"/>
</dbReference>
<dbReference type="SUPFAM" id="SSF56176">
    <property type="entry name" value="FAD-binding/transporter-associated domain-like"/>
    <property type="match status" value="1"/>
</dbReference>
<organism evidence="3 4">
    <name type="scientific">Flexivirga caeni</name>
    <dbReference type="NCBI Taxonomy" id="2294115"/>
    <lineage>
        <taxon>Bacteria</taxon>
        <taxon>Bacillati</taxon>
        <taxon>Actinomycetota</taxon>
        <taxon>Actinomycetes</taxon>
        <taxon>Micrococcales</taxon>
        <taxon>Dermacoccaceae</taxon>
        <taxon>Flexivirga</taxon>
    </lineage>
</organism>
<name>A0A3M9MI13_9MICO</name>
<dbReference type="InterPro" id="IPR016171">
    <property type="entry name" value="Vanillyl_alc_oxidase_C-sub2"/>
</dbReference>
<dbReference type="OrthoDB" id="9800184at2"/>
<feature type="domain" description="FAD-binding PCMH-type" evidence="2">
    <location>
        <begin position="11"/>
        <end position="181"/>
    </location>
</feature>
<keyword evidence="1" id="KW-0560">Oxidoreductase</keyword>
<dbReference type="NCBIfam" id="TIGR01679">
    <property type="entry name" value="bact_FAD_ox"/>
    <property type="match status" value="1"/>
</dbReference>
<dbReference type="InterPro" id="IPR016169">
    <property type="entry name" value="FAD-bd_PCMH_sub2"/>
</dbReference>
<dbReference type="Gene3D" id="3.30.43.10">
    <property type="entry name" value="Uridine Diphospho-n-acetylenolpyruvylglucosamine Reductase, domain 2"/>
    <property type="match status" value="1"/>
</dbReference>
<dbReference type="InterPro" id="IPR010031">
    <property type="entry name" value="FAD_lactone_oxidase-like"/>
</dbReference>
<dbReference type="AlphaFoldDB" id="A0A3M9MI13"/>
<comment type="caution">
    <text evidence="3">The sequence shown here is derived from an EMBL/GenBank/DDBJ whole genome shotgun (WGS) entry which is preliminary data.</text>
</comment>
<dbReference type="InterPro" id="IPR036318">
    <property type="entry name" value="FAD-bd_PCMH-like_sf"/>
</dbReference>
<proteinExistence type="predicted"/>
<dbReference type="Proteomes" id="UP000271678">
    <property type="component" value="Unassembled WGS sequence"/>
</dbReference>
<protein>
    <submittedName>
        <fullName evidence="3">FAD-binding protein</fullName>
    </submittedName>
</protein>
<dbReference type="InterPro" id="IPR006094">
    <property type="entry name" value="Oxid_FAD_bind_N"/>
</dbReference>
<dbReference type="PANTHER" id="PTHR43762:SF1">
    <property type="entry name" value="D-ARABINONO-1,4-LACTONE OXIDASE"/>
    <property type="match status" value="1"/>
</dbReference>
<dbReference type="InterPro" id="IPR016166">
    <property type="entry name" value="FAD-bd_PCMH"/>
</dbReference>
<dbReference type="GO" id="GO:0071949">
    <property type="term" value="F:FAD binding"/>
    <property type="evidence" value="ECO:0007669"/>
    <property type="project" value="InterPro"/>
</dbReference>
<evidence type="ECO:0000313" key="3">
    <source>
        <dbReference type="EMBL" id="RNI25210.1"/>
    </source>
</evidence>